<dbReference type="PROSITE" id="PS50097">
    <property type="entry name" value="BTB"/>
    <property type="match status" value="1"/>
</dbReference>
<dbReference type="CDD" id="cd18494">
    <property type="entry name" value="BACK_BTBD19"/>
    <property type="match status" value="1"/>
</dbReference>
<dbReference type="InterPro" id="IPR011705">
    <property type="entry name" value="BACK"/>
</dbReference>
<dbReference type="SMART" id="SM00875">
    <property type="entry name" value="BACK"/>
    <property type="match status" value="1"/>
</dbReference>
<keyword evidence="3" id="KW-1185">Reference proteome</keyword>
<dbReference type="InterPro" id="IPR011333">
    <property type="entry name" value="SKP1/BTB/POZ_sf"/>
</dbReference>
<dbReference type="InterPro" id="IPR000210">
    <property type="entry name" value="BTB/POZ_dom"/>
</dbReference>
<evidence type="ECO:0000313" key="2">
    <source>
        <dbReference type="EMBL" id="KAJ1169568.1"/>
    </source>
</evidence>
<evidence type="ECO:0000313" key="3">
    <source>
        <dbReference type="Proteomes" id="UP001066276"/>
    </source>
</evidence>
<dbReference type="PANTHER" id="PTHR46965:SF1">
    <property type="entry name" value="BTB_POZ DOMAIN-CONTAINING PROTEIN 19"/>
    <property type="match status" value="1"/>
</dbReference>
<protein>
    <recommendedName>
        <fullName evidence="1">BTB domain-containing protein</fullName>
    </recommendedName>
</protein>
<dbReference type="Gene3D" id="1.25.40.420">
    <property type="match status" value="1"/>
</dbReference>
<sequence length="302" mass="34127">MAQVPAPRPGSALLRGGAASFTADLRSLLHNPLFSDVTFIVGKERRELYGHRCVLACRCRVFHEMFLEQPLLADASQQRQPIILSDVQPEVFLAVMEFLYTNCVTLHSCIALEVLTSALEYGLEDLRKLCVQYITGTLTVELACEALQAAVTYGQDDMKKQCLTFIEGATQDVVRTQNFRELSDQSLMVILQSDGLTIDEVELVRAVREWAHVNSVVLDRPVPDVAADVVKELRLFLLSPEELTDLERENRKDQFIPVAVIGEAWKFHALKKGGRAQPHLLRRRVGTLPREHHRRYLDPSLK</sequence>
<evidence type="ECO:0000259" key="1">
    <source>
        <dbReference type="PROSITE" id="PS50097"/>
    </source>
</evidence>
<dbReference type="PANTHER" id="PTHR46965">
    <property type="entry name" value="BTB/POZ DOMAIN-CONTAINING PROTEIN 19"/>
    <property type="match status" value="1"/>
</dbReference>
<dbReference type="AlphaFoldDB" id="A0AAV7T0L0"/>
<comment type="caution">
    <text evidence="2">The sequence shown here is derived from an EMBL/GenBank/DDBJ whole genome shotgun (WGS) entry which is preliminary data.</text>
</comment>
<dbReference type="Pfam" id="PF07707">
    <property type="entry name" value="BACK"/>
    <property type="match status" value="1"/>
</dbReference>
<dbReference type="SMART" id="SM00225">
    <property type="entry name" value="BTB"/>
    <property type="match status" value="1"/>
</dbReference>
<proteinExistence type="predicted"/>
<dbReference type="SUPFAM" id="SSF54695">
    <property type="entry name" value="POZ domain"/>
    <property type="match status" value="1"/>
</dbReference>
<dbReference type="CDD" id="cd18294">
    <property type="entry name" value="BTB_POZ_BTBD19"/>
    <property type="match status" value="1"/>
</dbReference>
<accession>A0AAV7T0L0</accession>
<name>A0AAV7T0L0_PLEWA</name>
<organism evidence="2 3">
    <name type="scientific">Pleurodeles waltl</name>
    <name type="common">Iberian ribbed newt</name>
    <dbReference type="NCBI Taxonomy" id="8319"/>
    <lineage>
        <taxon>Eukaryota</taxon>
        <taxon>Metazoa</taxon>
        <taxon>Chordata</taxon>
        <taxon>Craniata</taxon>
        <taxon>Vertebrata</taxon>
        <taxon>Euteleostomi</taxon>
        <taxon>Amphibia</taxon>
        <taxon>Batrachia</taxon>
        <taxon>Caudata</taxon>
        <taxon>Salamandroidea</taxon>
        <taxon>Salamandridae</taxon>
        <taxon>Pleurodelinae</taxon>
        <taxon>Pleurodeles</taxon>
    </lineage>
</organism>
<gene>
    <name evidence="2" type="ORF">NDU88_001461</name>
</gene>
<dbReference type="Proteomes" id="UP001066276">
    <property type="component" value="Chromosome 4_1"/>
</dbReference>
<dbReference type="Pfam" id="PF00651">
    <property type="entry name" value="BTB"/>
    <property type="match status" value="1"/>
</dbReference>
<dbReference type="Gene3D" id="3.30.710.10">
    <property type="entry name" value="Potassium Channel Kv1.1, Chain A"/>
    <property type="match status" value="1"/>
</dbReference>
<feature type="domain" description="BTB" evidence="1">
    <location>
        <begin position="35"/>
        <end position="108"/>
    </location>
</feature>
<dbReference type="InterPro" id="IPR042846">
    <property type="entry name" value="BTBD19"/>
</dbReference>
<dbReference type="EMBL" id="JANPWB010000007">
    <property type="protein sequence ID" value="KAJ1169568.1"/>
    <property type="molecule type" value="Genomic_DNA"/>
</dbReference>
<reference evidence="2" key="1">
    <citation type="journal article" date="2022" name="bioRxiv">
        <title>Sequencing and chromosome-scale assembly of the giantPleurodeles waltlgenome.</title>
        <authorList>
            <person name="Brown T."/>
            <person name="Elewa A."/>
            <person name="Iarovenko S."/>
            <person name="Subramanian E."/>
            <person name="Araus A.J."/>
            <person name="Petzold A."/>
            <person name="Susuki M."/>
            <person name="Suzuki K.-i.T."/>
            <person name="Hayashi T."/>
            <person name="Toyoda A."/>
            <person name="Oliveira C."/>
            <person name="Osipova E."/>
            <person name="Leigh N.D."/>
            <person name="Simon A."/>
            <person name="Yun M.H."/>
        </authorList>
    </citation>
    <scope>NUCLEOTIDE SEQUENCE</scope>
    <source>
        <strain evidence="2">20211129_DDA</strain>
        <tissue evidence="2">Liver</tissue>
    </source>
</reference>